<name>A0ABV3UKW0_9GAMM</name>
<reference evidence="2 3" key="1">
    <citation type="submission" date="2024-07" db="EMBL/GenBank/DDBJ databases">
        <title>Genomes of novel Serratia strains from suburban soil.</title>
        <authorList>
            <person name="Markert E.X."/>
            <person name="Severe K."/>
            <person name="Severe L."/>
            <person name="Twing K.I."/>
            <person name="Ward L.M."/>
        </authorList>
    </citation>
    <scope>NUCLEOTIDE SEQUENCE [LARGE SCALE GENOMIC DNA]</scope>
    <source>
        <strain evidence="2 3">3C-UT</strain>
    </source>
</reference>
<keyword evidence="3" id="KW-1185">Reference proteome</keyword>
<accession>A0ABV3UKW0</accession>
<comment type="caution">
    <text evidence="2">The sequence shown here is derived from an EMBL/GenBank/DDBJ whole genome shotgun (WGS) entry which is preliminary data.</text>
</comment>
<feature type="domain" description="IprA winged helix-turn-helix" evidence="1">
    <location>
        <begin position="152"/>
        <end position="219"/>
    </location>
</feature>
<organism evidence="2 3">
    <name type="scientific">Serratia quinivorans</name>
    <dbReference type="NCBI Taxonomy" id="137545"/>
    <lineage>
        <taxon>Bacteria</taxon>
        <taxon>Pseudomonadati</taxon>
        <taxon>Pseudomonadota</taxon>
        <taxon>Gammaproteobacteria</taxon>
        <taxon>Enterobacterales</taxon>
        <taxon>Yersiniaceae</taxon>
        <taxon>Serratia</taxon>
    </lineage>
</organism>
<dbReference type="Proteomes" id="UP001558101">
    <property type="component" value="Unassembled WGS sequence"/>
</dbReference>
<protein>
    <submittedName>
        <fullName evidence="2">Helix-turn-helix domain-containing protein</fullName>
    </submittedName>
</protein>
<proteinExistence type="predicted"/>
<dbReference type="EMBL" id="JBFQXQ010000001">
    <property type="protein sequence ID" value="MEX3173428.1"/>
    <property type="molecule type" value="Genomic_DNA"/>
</dbReference>
<dbReference type="RefSeq" id="WP_368453834.1">
    <property type="nucleotide sequence ID" value="NZ_JBFQXQ010000001.1"/>
</dbReference>
<sequence length="221" mass="25125">MSVNYAFQSDNIFALAEKPEGIFKHLCKMLATGGAPFYLDKGEKLPKNPTQLSDVKCVFFIENGDFTLTRREDMLLFATDTAPFIFGLTELFHYPSYFELIADSPCSGNLVLVETLHEKISMAGLWPEVAQVMTYFVQQLTLRDRQLVAVDSYTMVRHKLAELMSLPEEARQSINVQQFIHQRTGLSRSGVLKILAELQLGEYINIHKGRLISIRTLPVNY</sequence>
<evidence type="ECO:0000313" key="3">
    <source>
        <dbReference type="Proteomes" id="UP001558101"/>
    </source>
</evidence>
<dbReference type="Pfam" id="PF15977">
    <property type="entry name" value="HTH_46"/>
    <property type="match status" value="1"/>
</dbReference>
<dbReference type="InterPro" id="IPR041687">
    <property type="entry name" value="HTH_46"/>
</dbReference>
<evidence type="ECO:0000259" key="1">
    <source>
        <dbReference type="Pfam" id="PF15977"/>
    </source>
</evidence>
<gene>
    <name evidence="2" type="ORF">AB4M04_15225</name>
</gene>
<evidence type="ECO:0000313" key="2">
    <source>
        <dbReference type="EMBL" id="MEX3173428.1"/>
    </source>
</evidence>